<dbReference type="RefSeq" id="WP_277832514.1">
    <property type="nucleotide sequence ID" value="NZ_JARQZE010000005.1"/>
</dbReference>
<name>A0ABW3WFC8_9RHOO</name>
<gene>
    <name evidence="1" type="ORF">ACFQ4M_10220</name>
</gene>
<dbReference type="Proteomes" id="UP001597158">
    <property type="component" value="Unassembled WGS sequence"/>
</dbReference>
<accession>A0ABW3WFC8</accession>
<reference evidence="2" key="1">
    <citation type="journal article" date="2019" name="Int. J. Syst. Evol. Microbiol.">
        <title>The Global Catalogue of Microorganisms (GCM) 10K type strain sequencing project: providing services to taxonomists for standard genome sequencing and annotation.</title>
        <authorList>
            <consortium name="The Broad Institute Genomics Platform"/>
            <consortium name="The Broad Institute Genome Sequencing Center for Infectious Disease"/>
            <person name="Wu L."/>
            <person name="Ma J."/>
        </authorList>
    </citation>
    <scope>NUCLEOTIDE SEQUENCE [LARGE SCALE GENOMIC DNA]</scope>
    <source>
        <strain evidence="2">CCUG 48884</strain>
    </source>
</reference>
<comment type="caution">
    <text evidence="1">The sequence shown here is derived from an EMBL/GenBank/DDBJ whole genome shotgun (WGS) entry which is preliminary data.</text>
</comment>
<proteinExistence type="predicted"/>
<keyword evidence="2" id="KW-1185">Reference proteome</keyword>
<sequence>MRLFITAGLVCIDQERERALLTFAGGLPLPAAEQRTIAAMLEWFDTAIAGIDVDDEAQAPRYAGLVLDKTYLKLFSQGLLSETSSDRREALHHFDRI</sequence>
<dbReference type="EMBL" id="JBHTMC010000020">
    <property type="protein sequence ID" value="MFD1263960.1"/>
    <property type="molecule type" value="Genomic_DNA"/>
</dbReference>
<organism evidence="1 2">
    <name type="scientific">Thauera mechernichensis</name>
    <dbReference type="NCBI Taxonomy" id="82788"/>
    <lineage>
        <taxon>Bacteria</taxon>
        <taxon>Pseudomonadati</taxon>
        <taxon>Pseudomonadota</taxon>
        <taxon>Betaproteobacteria</taxon>
        <taxon>Rhodocyclales</taxon>
        <taxon>Zoogloeaceae</taxon>
        <taxon>Thauera</taxon>
    </lineage>
</organism>
<evidence type="ECO:0000313" key="2">
    <source>
        <dbReference type="Proteomes" id="UP001597158"/>
    </source>
</evidence>
<protein>
    <submittedName>
        <fullName evidence="1">Uncharacterized protein</fullName>
    </submittedName>
</protein>
<evidence type="ECO:0000313" key="1">
    <source>
        <dbReference type="EMBL" id="MFD1263960.1"/>
    </source>
</evidence>